<dbReference type="Proteomes" id="UP001221208">
    <property type="component" value="Unassembled WGS sequence"/>
</dbReference>
<reference evidence="2 3" key="1">
    <citation type="submission" date="2022-10" db="EMBL/GenBank/DDBJ databases">
        <title>Janthinobacterium sp. hw3 Genome sequencing.</title>
        <authorList>
            <person name="Park S."/>
        </authorList>
    </citation>
    <scope>NUCLEOTIDE SEQUENCE [LARGE SCALE GENOMIC DNA]</scope>
    <source>
        <strain evidence="3">hw3</strain>
    </source>
</reference>
<dbReference type="RefSeq" id="WP_273674540.1">
    <property type="nucleotide sequence ID" value="NZ_JAQQXR010000015.1"/>
</dbReference>
<comment type="caution">
    <text evidence="2">The sequence shown here is derived from an EMBL/GenBank/DDBJ whole genome shotgun (WGS) entry which is preliminary data.</text>
</comment>
<proteinExistence type="predicted"/>
<feature type="transmembrane region" description="Helical" evidence="1">
    <location>
        <begin position="73"/>
        <end position="91"/>
    </location>
</feature>
<dbReference type="EMBL" id="JAQQXR010000015">
    <property type="protein sequence ID" value="MDC8760636.1"/>
    <property type="molecule type" value="Genomic_DNA"/>
</dbReference>
<evidence type="ECO:0000256" key="1">
    <source>
        <dbReference type="SAM" id="Phobius"/>
    </source>
</evidence>
<gene>
    <name evidence="2" type="ORF">OIK44_23905</name>
</gene>
<protein>
    <submittedName>
        <fullName evidence="2">Uncharacterized protein</fullName>
    </submittedName>
</protein>
<evidence type="ECO:0000313" key="3">
    <source>
        <dbReference type="Proteomes" id="UP001221208"/>
    </source>
</evidence>
<name>A0ABT5K6K1_9BURK</name>
<sequence length="124" mass="14422">MKIYKARAIFYLGLIFILLGLMLIPAQNRMTVLGIETLFMFIFFGMSAWIVHGALLKNFPYQLRTLGVKTDRLWKIVTTLGLLLFVCGFFLEKDLLYKAGLFVFLAGMETHLLEREWRAHSEKK</sequence>
<feature type="transmembrane region" description="Helical" evidence="1">
    <location>
        <begin position="32"/>
        <end position="52"/>
    </location>
</feature>
<evidence type="ECO:0000313" key="2">
    <source>
        <dbReference type="EMBL" id="MDC8760636.1"/>
    </source>
</evidence>
<keyword evidence="1" id="KW-1133">Transmembrane helix</keyword>
<feature type="transmembrane region" description="Helical" evidence="1">
    <location>
        <begin position="9"/>
        <end position="26"/>
    </location>
</feature>
<keyword evidence="1" id="KW-0812">Transmembrane</keyword>
<keyword evidence="1" id="KW-0472">Membrane</keyword>
<accession>A0ABT5K6K1</accession>
<organism evidence="2 3">
    <name type="scientific">Janthinobacterium fluminis</name>
    <dbReference type="NCBI Taxonomy" id="2987524"/>
    <lineage>
        <taxon>Bacteria</taxon>
        <taxon>Pseudomonadati</taxon>
        <taxon>Pseudomonadota</taxon>
        <taxon>Betaproteobacteria</taxon>
        <taxon>Burkholderiales</taxon>
        <taxon>Oxalobacteraceae</taxon>
        <taxon>Janthinobacterium</taxon>
    </lineage>
</organism>
<keyword evidence="3" id="KW-1185">Reference proteome</keyword>